<protein>
    <submittedName>
        <fullName evidence="5">HxlR family transcriptional regulator</fullName>
    </submittedName>
</protein>
<accession>A0A4R6ULV9</accession>
<evidence type="ECO:0000256" key="2">
    <source>
        <dbReference type="ARBA" id="ARBA00023125"/>
    </source>
</evidence>
<evidence type="ECO:0000256" key="1">
    <source>
        <dbReference type="ARBA" id="ARBA00023015"/>
    </source>
</evidence>
<sequence>MIPRRKNRVEPPPEPCPLKTCMNIIGGAWTPNIIWYLSKAPRRFSELKDDLNGVSAKMLTTRLKQLEANGVVIRTVVPSSPPTVEYSLSALGAELKPAIEAIVSVGAKLKERQKRLRQASG</sequence>
<dbReference type="RefSeq" id="WP_133590469.1">
    <property type="nucleotide sequence ID" value="NZ_CP037953.1"/>
</dbReference>
<keyword evidence="6" id="KW-1185">Reference proteome</keyword>
<dbReference type="InterPro" id="IPR036388">
    <property type="entry name" value="WH-like_DNA-bd_sf"/>
</dbReference>
<dbReference type="GO" id="GO:0003677">
    <property type="term" value="F:DNA binding"/>
    <property type="evidence" value="ECO:0007669"/>
    <property type="project" value="UniProtKB-KW"/>
</dbReference>
<proteinExistence type="predicted"/>
<dbReference type="PROSITE" id="PS51118">
    <property type="entry name" value="HTH_HXLR"/>
    <property type="match status" value="1"/>
</dbReference>
<keyword evidence="3" id="KW-0804">Transcription</keyword>
<evidence type="ECO:0000256" key="3">
    <source>
        <dbReference type="ARBA" id="ARBA00023163"/>
    </source>
</evidence>
<name>A0A4R6ULV9_9GAMM</name>
<gene>
    <name evidence="5" type="ORF">EV696_10828</name>
</gene>
<dbReference type="AlphaFoldDB" id="A0A4R6ULV9"/>
<organism evidence="5 6">
    <name type="scientific">Permianibacter aggregans</name>
    <dbReference type="NCBI Taxonomy" id="1510150"/>
    <lineage>
        <taxon>Bacteria</taxon>
        <taxon>Pseudomonadati</taxon>
        <taxon>Pseudomonadota</taxon>
        <taxon>Gammaproteobacteria</taxon>
        <taxon>Pseudomonadales</taxon>
        <taxon>Pseudomonadaceae</taxon>
        <taxon>Permianibacter</taxon>
    </lineage>
</organism>
<reference evidence="5 6" key="1">
    <citation type="submission" date="2019-03" db="EMBL/GenBank/DDBJ databases">
        <title>Genomic Encyclopedia of Type Strains, Phase IV (KMG-IV): sequencing the most valuable type-strain genomes for metagenomic binning, comparative biology and taxonomic classification.</title>
        <authorList>
            <person name="Goeker M."/>
        </authorList>
    </citation>
    <scope>NUCLEOTIDE SEQUENCE [LARGE SCALE GENOMIC DNA]</scope>
    <source>
        <strain evidence="5 6">DSM 103792</strain>
    </source>
</reference>
<keyword evidence="2" id="KW-0238">DNA-binding</keyword>
<feature type="domain" description="HTH hxlR-type" evidence="4">
    <location>
        <begin position="16"/>
        <end position="114"/>
    </location>
</feature>
<dbReference type="SUPFAM" id="SSF46785">
    <property type="entry name" value="Winged helix' DNA-binding domain"/>
    <property type="match status" value="1"/>
</dbReference>
<evidence type="ECO:0000313" key="6">
    <source>
        <dbReference type="Proteomes" id="UP000295375"/>
    </source>
</evidence>
<dbReference type="EMBL" id="SNYM01000008">
    <property type="protein sequence ID" value="TDQ48048.1"/>
    <property type="molecule type" value="Genomic_DNA"/>
</dbReference>
<dbReference type="Gene3D" id="1.10.10.10">
    <property type="entry name" value="Winged helix-like DNA-binding domain superfamily/Winged helix DNA-binding domain"/>
    <property type="match status" value="1"/>
</dbReference>
<dbReference type="InterPro" id="IPR036390">
    <property type="entry name" value="WH_DNA-bd_sf"/>
</dbReference>
<dbReference type="Pfam" id="PF01638">
    <property type="entry name" value="HxlR"/>
    <property type="match status" value="1"/>
</dbReference>
<dbReference type="Proteomes" id="UP000295375">
    <property type="component" value="Unassembled WGS sequence"/>
</dbReference>
<dbReference type="OrthoDB" id="9807069at2"/>
<keyword evidence="1" id="KW-0805">Transcription regulation</keyword>
<dbReference type="InterPro" id="IPR002577">
    <property type="entry name" value="HTH_HxlR"/>
</dbReference>
<evidence type="ECO:0000259" key="4">
    <source>
        <dbReference type="PROSITE" id="PS51118"/>
    </source>
</evidence>
<comment type="caution">
    <text evidence="5">The sequence shown here is derived from an EMBL/GenBank/DDBJ whole genome shotgun (WGS) entry which is preliminary data.</text>
</comment>
<dbReference type="PANTHER" id="PTHR33204">
    <property type="entry name" value="TRANSCRIPTIONAL REGULATOR, MARR FAMILY"/>
    <property type="match status" value="1"/>
</dbReference>
<evidence type="ECO:0000313" key="5">
    <source>
        <dbReference type="EMBL" id="TDQ48048.1"/>
    </source>
</evidence>